<reference evidence="4" key="1">
    <citation type="submission" date="2020-05" db="EMBL/GenBank/DDBJ databases">
        <authorList>
            <person name="Chiriac C."/>
            <person name="Salcher M."/>
            <person name="Ghai R."/>
            <person name="Kavagutti S V."/>
        </authorList>
    </citation>
    <scope>NUCLEOTIDE SEQUENCE</scope>
</reference>
<dbReference type="EMBL" id="LR797410">
    <property type="protein sequence ID" value="CAB4214101.1"/>
    <property type="molecule type" value="Genomic_DNA"/>
</dbReference>
<dbReference type="EMBL" id="LR796960">
    <property type="protein sequence ID" value="CAB4177945.1"/>
    <property type="molecule type" value="Genomic_DNA"/>
</dbReference>
<evidence type="ECO:0000313" key="1">
    <source>
        <dbReference type="EMBL" id="CAB4177945.1"/>
    </source>
</evidence>
<dbReference type="EMBL" id="LR797313">
    <property type="protein sequence ID" value="CAB4202732.1"/>
    <property type="molecule type" value="Genomic_DNA"/>
</dbReference>
<evidence type="ECO:0000313" key="3">
    <source>
        <dbReference type="EMBL" id="CAB4214101.1"/>
    </source>
</evidence>
<name>A0A6J7XCT9_9CAUD</name>
<proteinExistence type="predicted"/>
<evidence type="ECO:0000313" key="4">
    <source>
        <dbReference type="EMBL" id="CAB5228682.1"/>
    </source>
</evidence>
<dbReference type="EMBL" id="LR798392">
    <property type="protein sequence ID" value="CAB5228682.1"/>
    <property type="molecule type" value="Genomic_DNA"/>
</dbReference>
<organism evidence="4">
    <name type="scientific">uncultured Caudovirales phage</name>
    <dbReference type="NCBI Taxonomy" id="2100421"/>
    <lineage>
        <taxon>Viruses</taxon>
        <taxon>Duplodnaviria</taxon>
        <taxon>Heunggongvirae</taxon>
        <taxon>Uroviricota</taxon>
        <taxon>Caudoviricetes</taxon>
        <taxon>Peduoviridae</taxon>
        <taxon>Maltschvirus</taxon>
        <taxon>Maltschvirus maltsch</taxon>
    </lineage>
</organism>
<sequence>MATVQSTTLTRDASTLQLRQLAPTHPVFRAVRAGKLEPWVSSSRVQRGYQSQRLVAEYFKANGWPYAEPQGSGRSGSDITGIIGVDVEVKARRGLKVAEAMKQLRERSKEGVLPVAILRLDGQGETHIADWPAIVPLHILLDLLKAAGYDKPKFD</sequence>
<gene>
    <name evidence="1" type="ORF">UFOVP1013_15</name>
    <name evidence="2" type="ORF">UFOVP1364_32</name>
    <name evidence="3" type="ORF">UFOVP1462_15</name>
    <name evidence="4" type="ORF">UFOVP1550_24</name>
</gene>
<accession>A0A6J7XCT9</accession>
<evidence type="ECO:0000313" key="2">
    <source>
        <dbReference type="EMBL" id="CAB4202732.1"/>
    </source>
</evidence>
<protein>
    <submittedName>
        <fullName evidence="4">Uncharacterized protein</fullName>
    </submittedName>
</protein>